<comment type="caution">
    <text evidence="1">The sequence shown here is derived from an EMBL/GenBank/DDBJ whole genome shotgun (WGS) entry which is preliminary data.</text>
</comment>
<reference evidence="1" key="2">
    <citation type="submission" date="2020-09" db="EMBL/GenBank/DDBJ databases">
        <authorList>
            <person name="Sun Q."/>
            <person name="Ohkuma M."/>
        </authorList>
    </citation>
    <scope>NUCLEOTIDE SEQUENCE</scope>
    <source>
        <strain evidence="1">JCM 19831</strain>
    </source>
</reference>
<keyword evidence="2" id="KW-1185">Reference proteome</keyword>
<protein>
    <recommendedName>
        <fullName evidence="3">Flavin reductase</fullName>
    </recommendedName>
</protein>
<accession>A0A917WX45</accession>
<proteinExistence type="predicted"/>
<dbReference type="AlphaFoldDB" id="A0A917WX45"/>
<reference evidence="1" key="1">
    <citation type="journal article" date="2014" name="Int. J. Syst. Evol. Microbiol.">
        <title>Complete genome sequence of Corynebacterium casei LMG S-19264T (=DSM 44701T), isolated from a smear-ripened cheese.</title>
        <authorList>
            <consortium name="US DOE Joint Genome Institute (JGI-PGF)"/>
            <person name="Walter F."/>
            <person name="Albersmeier A."/>
            <person name="Kalinowski J."/>
            <person name="Ruckert C."/>
        </authorList>
    </citation>
    <scope>NUCLEOTIDE SEQUENCE</scope>
    <source>
        <strain evidence="1">JCM 19831</strain>
    </source>
</reference>
<evidence type="ECO:0000313" key="1">
    <source>
        <dbReference type="EMBL" id="GGM41212.1"/>
    </source>
</evidence>
<name>A0A917WX45_9ACTN</name>
<dbReference type="EMBL" id="BMPI01000024">
    <property type="protein sequence ID" value="GGM41212.1"/>
    <property type="molecule type" value="Genomic_DNA"/>
</dbReference>
<organism evidence="1 2">
    <name type="scientific">Dactylosporangium sucinum</name>
    <dbReference type="NCBI Taxonomy" id="1424081"/>
    <lineage>
        <taxon>Bacteria</taxon>
        <taxon>Bacillati</taxon>
        <taxon>Actinomycetota</taxon>
        <taxon>Actinomycetes</taxon>
        <taxon>Micromonosporales</taxon>
        <taxon>Micromonosporaceae</taxon>
        <taxon>Dactylosporangium</taxon>
    </lineage>
</organism>
<gene>
    <name evidence="1" type="ORF">GCM10007977_048280</name>
</gene>
<dbReference type="Proteomes" id="UP000642070">
    <property type="component" value="Unassembled WGS sequence"/>
</dbReference>
<dbReference type="RefSeq" id="WP_190252194.1">
    <property type="nucleotide sequence ID" value="NZ_BMPI01000024.1"/>
</dbReference>
<sequence length="76" mass="9076">MSDVRHVANRPSWHCATCDEPWPCRERQIKFLEDYQGRRHFLRALLALWMYEAAEEMGVSAGDLHERFVGWSLTRR</sequence>
<evidence type="ECO:0000313" key="2">
    <source>
        <dbReference type="Proteomes" id="UP000642070"/>
    </source>
</evidence>
<evidence type="ECO:0008006" key="3">
    <source>
        <dbReference type="Google" id="ProtNLM"/>
    </source>
</evidence>